<feature type="transmembrane region" description="Helical" evidence="12">
    <location>
        <begin position="238"/>
        <end position="263"/>
    </location>
</feature>
<dbReference type="Gene3D" id="3.30.450.40">
    <property type="match status" value="1"/>
</dbReference>
<keyword evidence="9 12" id="KW-1133">Transmembrane helix</keyword>
<protein>
    <recommendedName>
        <fullName evidence="3">histidine kinase</fullName>
        <ecNumber evidence="3">2.7.13.3</ecNumber>
    </recommendedName>
</protein>
<dbReference type="SUPFAM" id="SSF55874">
    <property type="entry name" value="ATPase domain of HSP90 chaperone/DNA topoisomerase II/histidine kinase"/>
    <property type="match status" value="1"/>
</dbReference>
<dbReference type="EC" id="2.7.13.3" evidence="3"/>
<reference evidence="14 15" key="1">
    <citation type="submission" date="2023-12" db="EMBL/GenBank/DDBJ databases">
        <title>the genome sequence of Hyalangium sp. s54d21.</title>
        <authorList>
            <person name="Zhang X."/>
        </authorList>
    </citation>
    <scope>NUCLEOTIDE SEQUENCE [LARGE SCALE GENOMIC DNA]</scope>
    <source>
        <strain evidence="15">s54d21</strain>
    </source>
</reference>
<evidence type="ECO:0000256" key="6">
    <source>
        <dbReference type="ARBA" id="ARBA00022679"/>
    </source>
</evidence>
<dbReference type="CDD" id="cd00082">
    <property type="entry name" value="HisKA"/>
    <property type="match status" value="1"/>
</dbReference>
<evidence type="ECO:0000256" key="9">
    <source>
        <dbReference type="ARBA" id="ARBA00022989"/>
    </source>
</evidence>
<feature type="transmembrane region" description="Helical" evidence="12">
    <location>
        <begin position="167"/>
        <end position="187"/>
    </location>
</feature>
<sequence>MDQSVTASGGMATLWHTTWLRALVLGMAFFALGRLAGQFSFSPHSGSVLWLPGGLSLAFLLRSPTRSWPALLLAVFLAEFSSALVHGLGVPLWVAACWGVGNCLRTLLGAWLMRRFVGTSIQLTRRWEIAGLILFGGLISPLPSATLGTLTGMLWSGAPALSATEWVSWWLSDALGTVLVAPLLLTWSPGLLRPKRAHNLLELGALLVLTALVTTFLFDCHEPQGLRASLPYASFPFILWAALRLGPLGAASTSAMLATVAIWHTRAGKGPFGALAVAPYEQVLTVQLFLAILSLSALTLAAVSCERKRSESLQHLLAEAGTVLAASLDIRVTFPRVARLLVPRAFHGCALWLVAQNGLLERVAQAGWTPEREARLRGRLPPLPSRSLRWCTPEGTVVLAPLRLQGAVQGALVLMNDERVWGPGTDEVSLVEDLAHRCTMALENARLFTEVQQAVEARNEFIAVAAHELRTPLTALTLRMRSLETLLQRERASEVAKEKVRTTSQQLARMSQLIERLLDVGRITTGRWELHREPVDVSELVELVVESFHEEAARRGSSLRVEAETGLTAWWDRGRIEQALTNLLANALKFGAGHPIDVQLTHGEDWVRITVQDHGIGIAPEALERIFERFERAVSSREYGGLGLGLFLARQIAESHGGEIHVQSQPGEGAAFILELPLGPRPARREEEPRPAHQA</sequence>
<keyword evidence="7 12" id="KW-0812">Transmembrane</keyword>
<feature type="transmembrane region" description="Helical" evidence="12">
    <location>
        <begin position="199"/>
        <end position="218"/>
    </location>
</feature>
<dbReference type="InterPro" id="IPR007895">
    <property type="entry name" value="MASE1"/>
</dbReference>
<dbReference type="InterPro" id="IPR036097">
    <property type="entry name" value="HisK_dim/P_sf"/>
</dbReference>
<dbReference type="InterPro" id="IPR003594">
    <property type="entry name" value="HATPase_dom"/>
</dbReference>
<evidence type="ECO:0000256" key="12">
    <source>
        <dbReference type="SAM" id="Phobius"/>
    </source>
</evidence>
<accession>A0ABU5H2C8</accession>
<evidence type="ECO:0000259" key="13">
    <source>
        <dbReference type="PROSITE" id="PS50109"/>
    </source>
</evidence>
<keyword evidence="15" id="KW-1185">Reference proteome</keyword>
<dbReference type="Gene3D" id="3.30.565.10">
    <property type="entry name" value="Histidine kinase-like ATPase, C-terminal domain"/>
    <property type="match status" value="1"/>
</dbReference>
<evidence type="ECO:0000256" key="5">
    <source>
        <dbReference type="ARBA" id="ARBA00022553"/>
    </source>
</evidence>
<feature type="transmembrane region" description="Helical" evidence="12">
    <location>
        <begin position="92"/>
        <end position="112"/>
    </location>
</feature>
<evidence type="ECO:0000256" key="1">
    <source>
        <dbReference type="ARBA" id="ARBA00000085"/>
    </source>
</evidence>
<dbReference type="Proteomes" id="UP001291309">
    <property type="component" value="Unassembled WGS sequence"/>
</dbReference>
<comment type="subcellular location">
    <subcellularLocation>
        <location evidence="2">Cell membrane</location>
        <topology evidence="2">Multi-pass membrane protein</topology>
    </subcellularLocation>
</comment>
<dbReference type="InterPro" id="IPR036890">
    <property type="entry name" value="HATPase_C_sf"/>
</dbReference>
<feature type="transmembrane region" description="Helical" evidence="12">
    <location>
        <begin position="132"/>
        <end position="155"/>
    </location>
</feature>
<proteinExistence type="predicted"/>
<keyword evidence="8" id="KW-0418">Kinase</keyword>
<evidence type="ECO:0000256" key="2">
    <source>
        <dbReference type="ARBA" id="ARBA00004651"/>
    </source>
</evidence>
<keyword evidence="5" id="KW-0597">Phosphoprotein</keyword>
<keyword evidence="6" id="KW-0808">Transferase</keyword>
<keyword evidence="10" id="KW-0902">Two-component regulatory system</keyword>
<feature type="domain" description="Histidine kinase" evidence="13">
    <location>
        <begin position="464"/>
        <end position="680"/>
    </location>
</feature>
<feature type="transmembrane region" description="Helical" evidence="12">
    <location>
        <begin position="44"/>
        <end position="61"/>
    </location>
</feature>
<keyword evidence="4" id="KW-1003">Cell membrane</keyword>
<gene>
    <name evidence="14" type="ORF">SYV04_13750</name>
</gene>
<dbReference type="CDD" id="cd00075">
    <property type="entry name" value="HATPase"/>
    <property type="match status" value="1"/>
</dbReference>
<dbReference type="SUPFAM" id="SSF55781">
    <property type="entry name" value="GAF domain-like"/>
    <property type="match status" value="1"/>
</dbReference>
<evidence type="ECO:0000256" key="10">
    <source>
        <dbReference type="ARBA" id="ARBA00023012"/>
    </source>
</evidence>
<dbReference type="EMBL" id="JAXIVS010000004">
    <property type="protein sequence ID" value="MDY7227471.1"/>
    <property type="molecule type" value="Genomic_DNA"/>
</dbReference>
<dbReference type="InterPro" id="IPR003661">
    <property type="entry name" value="HisK_dim/P_dom"/>
</dbReference>
<keyword evidence="11 12" id="KW-0472">Membrane</keyword>
<evidence type="ECO:0000256" key="8">
    <source>
        <dbReference type="ARBA" id="ARBA00022777"/>
    </source>
</evidence>
<evidence type="ECO:0000313" key="15">
    <source>
        <dbReference type="Proteomes" id="UP001291309"/>
    </source>
</evidence>
<dbReference type="PROSITE" id="PS50109">
    <property type="entry name" value="HIS_KIN"/>
    <property type="match status" value="1"/>
</dbReference>
<dbReference type="PANTHER" id="PTHR43711">
    <property type="entry name" value="TWO-COMPONENT HISTIDINE KINASE"/>
    <property type="match status" value="1"/>
</dbReference>
<evidence type="ECO:0000313" key="14">
    <source>
        <dbReference type="EMBL" id="MDY7227471.1"/>
    </source>
</evidence>
<name>A0ABU5H2C8_9BACT</name>
<evidence type="ECO:0000256" key="4">
    <source>
        <dbReference type="ARBA" id="ARBA00022475"/>
    </source>
</evidence>
<comment type="caution">
    <text evidence="14">The sequence shown here is derived from an EMBL/GenBank/DDBJ whole genome shotgun (WGS) entry which is preliminary data.</text>
</comment>
<dbReference type="RefSeq" id="WP_321546194.1">
    <property type="nucleotide sequence ID" value="NZ_JAXIVS010000004.1"/>
</dbReference>
<dbReference type="SUPFAM" id="SSF47384">
    <property type="entry name" value="Homodimeric domain of signal transducing histidine kinase"/>
    <property type="match status" value="1"/>
</dbReference>
<dbReference type="InterPro" id="IPR004358">
    <property type="entry name" value="Sig_transdc_His_kin-like_C"/>
</dbReference>
<dbReference type="Pfam" id="PF02518">
    <property type="entry name" value="HATPase_c"/>
    <property type="match status" value="1"/>
</dbReference>
<dbReference type="InterPro" id="IPR029016">
    <property type="entry name" value="GAF-like_dom_sf"/>
</dbReference>
<comment type="catalytic activity">
    <reaction evidence="1">
        <text>ATP + protein L-histidine = ADP + protein N-phospho-L-histidine.</text>
        <dbReference type="EC" id="2.7.13.3"/>
    </reaction>
</comment>
<evidence type="ECO:0000256" key="7">
    <source>
        <dbReference type="ARBA" id="ARBA00022692"/>
    </source>
</evidence>
<dbReference type="Gene3D" id="1.10.287.130">
    <property type="match status" value="1"/>
</dbReference>
<feature type="transmembrane region" description="Helical" evidence="12">
    <location>
        <begin position="12"/>
        <end position="32"/>
    </location>
</feature>
<dbReference type="PANTHER" id="PTHR43711:SF1">
    <property type="entry name" value="HISTIDINE KINASE 1"/>
    <property type="match status" value="1"/>
</dbReference>
<feature type="transmembrane region" description="Helical" evidence="12">
    <location>
        <begin position="283"/>
        <end position="303"/>
    </location>
</feature>
<evidence type="ECO:0000256" key="11">
    <source>
        <dbReference type="ARBA" id="ARBA00023136"/>
    </source>
</evidence>
<dbReference type="PRINTS" id="PR00344">
    <property type="entry name" value="BCTRLSENSOR"/>
</dbReference>
<dbReference type="SMART" id="SM00387">
    <property type="entry name" value="HATPase_c"/>
    <property type="match status" value="1"/>
</dbReference>
<dbReference type="Pfam" id="PF00512">
    <property type="entry name" value="HisKA"/>
    <property type="match status" value="1"/>
</dbReference>
<dbReference type="InterPro" id="IPR005467">
    <property type="entry name" value="His_kinase_dom"/>
</dbReference>
<evidence type="ECO:0000256" key="3">
    <source>
        <dbReference type="ARBA" id="ARBA00012438"/>
    </source>
</evidence>
<dbReference type="SMART" id="SM00388">
    <property type="entry name" value="HisKA"/>
    <property type="match status" value="1"/>
</dbReference>
<dbReference type="Pfam" id="PF05231">
    <property type="entry name" value="MASE1"/>
    <property type="match status" value="1"/>
</dbReference>
<dbReference type="InterPro" id="IPR050736">
    <property type="entry name" value="Sensor_HK_Regulatory"/>
</dbReference>
<organism evidence="14 15">
    <name type="scientific">Hyalangium rubrum</name>
    <dbReference type="NCBI Taxonomy" id="3103134"/>
    <lineage>
        <taxon>Bacteria</taxon>
        <taxon>Pseudomonadati</taxon>
        <taxon>Myxococcota</taxon>
        <taxon>Myxococcia</taxon>
        <taxon>Myxococcales</taxon>
        <taxon>Cystobacterineae</taxon>
        <taxon>Archangiaceae</taxon>
        <taxon>Hyalangium</taxon>
    </lineage>
</organism>